<evidence type="ECO:0000259" key="2">
    <source>
        <dbReference type="Pfam" id="PF14018"/>
    </source>
</evidence>
<keyword evidence="1" id="KW-0472">Membrane</keyword>
<dbReference type="InterPro" id="IPR025328">
    <property type="entry name" value="DUF4234"/>
</dbReference>
<dbReference type="STRING" id="1503961.SAMN05421736_11541"/>
<evidence type="ECO:0000313" key="3">
    <source>
        <dbReference type="EMBL" id="SDZ50692.1"/>
    </source>
</evidence>
<dbReference type="AlphaFoldDB" id="A0A1H3TK46"/>
<gene>
    <name evidence="3" type="ORF">SAMN05421736_11541</name>
</gene>
<feature type="transmembrane region" description="Helical" evidence="1">
    <location>
        <begin position="82"/>
        <end position="108"/>
    </location>
</feature>
<protein>
    <recommendedName>
        <fullName evidence="2">DUF4234 domain-containing protein</fullName>
    </recommendedName>
</protein>
<dbReference type="Proteomes" id="UP000198935">
    <property type="component" value="Unassembled WGS sequence"/>
</dbReference>
<proteinExistence type="predicted"/>
<sequence>MKTSEKSIFALYILSIITFSLYYLHWIFETSGQMEDESRLPVTEVLLGIVTLGIYLIYWHYKTAKKVYHFAQSKGYKGISDQSVICLFLCLIPVVGSFASMCVIQTNINTLHLLETRKKTRQMG</sequence>
<feature type="transmembrane region" description="Helical" evidence="1">
    <location>
        <begin position="7"/>
        <end position="28"/>
    </location>
</feature>
<dbReference type="Pfam" id="PF14018">
    <property type="entry name" value="DUF4234"/>
    <property type="match status" value="1"/>
</dbReference>
<feature type="domain" description="DUF4234" evidence="2">
    <location>
        <begin position="45"/>
        <end position="96"/>
    </location>
</feature>
<keyword evidence="1" id="KW-1133">Transmembrane helix</keyword>
<keyword evidence="1" id="KW-0812">Transmembrane</keyword>
<reference evidence="4" key="1">
    <citation type="submission" date="2016-10" db="EMBL/GenBank/DDBJ databases">
        <authorList>
            <person name="Varghese N."/>
            <person name="Submissions S."/>
        </authorList>
    </citation>
    <scope>NUCLEOTIDE SEQUENCE [LARGE SCALE GENOMIC DNA]</scope>
    <source>
        <strain evidence="4">SP</strain>
    </source>
</reference>
<feature type="transmembrane region" description="Helical" evidence="1">
    <location>
        <begin position="40"/>
        <end position="61"/>
    </location>
</feature>
<evidence type="ECO:0000313" key="4">
    <source>
        <dbReference type="Proteomes" id="UP000198935"/>
    </source>
</evidence>
<name>A0A1H3TK46_9BACI</name>
<evidence type="ECO:0000256" key="1">
    <source>
        <dbReference type="SAM" id="Phobius"/>
    </source>
</evidence>
<dbReference type="EMBL" id="FNPI01000015">
    <property type="protein sequence ID" value="SDZ50692.1"/>
    <property type="molecule type" value="Genomic_DNA"/>
</dbReference>
<accession>A0A1H3TK46</accession>
<keyword evidence="4" id="KW-1185">Reference proteome</keyword>
<organism evidence="3 4">
    <name type="scientific">Evansella caseinilytica</name>
    <dbReference type="NCBI Taxonomy" id="1503961"/>
    <lineage>
        <taxon>Bacteria</taxon>
        <taxon>Bacillati</taxon>
        <taxon>Bacillota</taxon>
        <taxon>Bacilli</taxon>
        <taxon>Bacillales</taxon>
        <taxon>Bacillaceae</taxon>
        <taxon>Evansella</taxon>
    </lineage>
</organism>